<dbReference type="AlphaFoldDB" id="A0A2P4RFA7"/>
<dbReference type="RefSeq" id="WP_012763144.1">
    <property type="nucleotide sequence ID" value="NZ_CATWFT010000008.1"/>
</dbReference>
<dbReference type="InterPro" id="IPR013325">
    <property type="entry name" value="RNA_pol_sigma_r2"/>
</dbReference>
<evidence type="ECO:0000313" key="8">
    <source>
        <dbReference type="EMBL" id="MBX3891007.1"/>
    </source>
</evidence>
<dbReference type="PANTHER" id="PTHR43133:SF25">
    <property type="entry name" value="RNA POLYMERASE SIGMA FACTOR RFAY-RELATED"/>
    <property type="match status" value="1"/>
</dbReference>
<gene>
    <name evidence="7" type="primary">ecfG</name>
    <name evidence="8" type="ORF">DEE74_14150</name>
    <name evidence="7" type="ORF">R38712_02821</name>
</gene>
<dbReference type="InterPro" id="IPR036388">
    <property type="entry name" value="WH-like_DNA-bd_sf"/>
</dbReference>
<evidence type="ECO:0000259" key="5">
    <source>
        <dbReference type="Pfam" id="PF08281"/>
    </source>
</evidence>
<reference evidence="8" key="1">
    <citation type="submission" date="2018-06" db="EMBL/GenBank/DDBJ databases">
        <authorList>
            <person name="O'Rourke A."/>
        </authorList>
    </citation>
    <scope>NUCLEOTIDE SEQUENCE</scope>
    <source>
        <strain evidence="8">132550021-3</strain>
    </source>
</reference>
<dbReference type="NCBIfam" id="TIGR02937">
    <property type="entry name" value="sigma70-ECF"/>
    <property type="match status" value="1"/>
</dbReference>
<dbReference type="GO" id="GO:0016987">
    <property type="term" value="F:sigma factor activity"/>
    <property type="evidence" value="ECO:0007669"/>
    <property type="project" value="UniProtKB-KW"/>
</dbReference>
<accession>A0A2P4RFA7</accession>
<dbReference type="InterPro" id="IPR013249">
    <property type="entry name" value="RNA_pol_sigma70_r4_t2"/>
</dbReference>
<dbReference type="InterPro" id="IPR014284">
    <property type="entry name" value="RNA_pol_sigma-70_dom"/>
</dbReference>
<evidence type="ECO:0000256" key="4">
    <source>
        <dbReference type="ARBA" id="ARBA00023163"/>
    </source>
</evidence>
<dbReference type="InterPro" id="IPR053866">
    <property type="entry name" value="PhyR_sigma2"/>
</dbReference>
<dbReference type="InterPro" id="IPR013324">
    <property type="entry name" value="RNA_pol_sigma_r3/r4-like"/>
</dbReference>
<dbReference type="SUPFAM" id="SSF88659">
    <property type="entry name" value="Sigma3 and sigma4 domains of RNA polymerase sigma factors"/>
    <property type="match status" value="1"/>
</dbReference>
<keyword evidence="2" id="KW-0805">Transcription regulation</keyword>
<dbReference type="SUPFAM" id="SSF88946">
    <property type="entry name" value="Sigma2 domain of RNA polymerase sigma factors"/>
    <property type="match status" value="1"/>
</dbReference>
<dbReference type="Proteomes" id="UP001199322">
    <property type="component" value="Unassembled WGS sequence"/>
</dbReference>
<dbReference type="GO" id="GO:0006352">
    <property type="term" value="P:DNA-templated transcription initiation"/>
    <property type="evidence" value="ECO:0007669"/>
    <property type="project" value="InterPro"/>
</dbReference>
<dbReference type="CDD" id="cd06171">
    <property type="entry name" value="Sigma70_r4"/>
    <property type="match status" value="1"/>
</dbReference>
<proteinExistence type="inferred from homology"/>
<dbReference type="Proteomes" id="UP001189303">
    <property type="component" value="Unassembled WGS sequence"/>
</dbReference>
<sequence length="193" mass="21578">MSDLASRLIALTPRLRRHARGLVRDASRADDLLQDTLERAWRYRWRFQLRPRLGPIGQIGQIGVKDESDGLFAWLLTIMHRLHLNAVRRPDRLELSEVPPDIPVDDDPGLRRDLLRALATLPEDQRAVLLLVGLEQFAYKEAADVLGVPVGTVMSRLSRARERMRVALEGAPIASGVFSAPGDGGSAMLHRVK</sequence>
<name>A0A2P4RFA7_RALPI</name>
<evidence type="ECO:0000256" key="1">
    <source>
        <dbReference type="ARBA" id="ARBA00010641"/>
    </source>
</evidence>
<evidence type="ECO:0000313" key="10">
    <source>
        <dbReference type="Proteomes" id="UP001199322"/>
    </source>
</evidence>
<dbReference type="InterPro" id="IPR039425">
    <property type="entry name" value="RNA_pol_sigma-70-like"/>
</dbReference>
<evidence type="ECO:0000256" key="2">
    <source>
        <dbReference type="ARBA" id="ARBA00023015"/>
    </source>
</evidence>
<protein>
    <submittedName>
        <fullName evidence="7 8">RNA polymerase sigma factor</fullName>
    </submittedName>
</protein>
<organism evidence="8 10">
    <name type="scientific">Ralstonia pickettii</name>
    <name type="common">Burkholderia pickettii</name>
    <dbReference type="NCBI Taxonomy" id="329"/>
    <lineage>
        <taxon>Bacteria</taxon>
        <taxon>Pseudomonadati</taxon>
        <taxon>Pseudomonadota</taxon>
        <taxon>Betaproteobacteria</taxon>
        <taxon>Burkholderiales</taxon>
        <taxon>Burkholderiaceae</taxon>
        <taxon>Ralstonia</taxon>
    </lineage>
</organism>
<comment type="similarity">
    <text evidence="1">Belongs to the sigma-70 factor family. ECF subfamily.</text>
</comment>
<dbReference type="EMBL" id="CATWFT010000008">
    <property type="protein sequence ID" value="CAJ0725780.1"/>
    <property type="molecule type" value="Genomic_DNA"/>
</dbReference>
<evidence type="ECO:0000313" key="7">
    <source>
        <dbReference type="EMBL" id="CAJ0725780.1"/>
    </source>
</evidence>
<dbReference type="GO" id="GO:0003677">
    <property type="term" value="F:DNA binding"/>
    <property type="evidence" value="ECO:0007669"/>
    <property type="project" value="InterPro"/>
</dbReference>
<keyword evidence="3" id="KW-0731">Sigma factor</keyword>
<dbReference type="Gene3D" id="1.10.10.10">
    <property type="entry name" value="Winged helix-like DNA-binding domain superfamily/Winged helix DNA-binding domain"/>
    <property type="match status" value="1"/>
</dbReference>
<dbReference type="Pfam" id="PF22029">
    <property type="entry name" value="PhyR_sigma2"/>
    <property type="match status" value="1"/>
</dbReference>
<feature type="domain" description="RNA polymerase sigma factor 70 region 4 type 2" evidence="5">
    <location>
        <begin position="112"/>
        <end position="164"/>
    </location>
</feature>
<dbReference type="Gene3D" id="1.10.1740.10">
    <property type="match status" value="1"/>
</dbReference>
<keyword evidence="4" id="KW-0804">Transcription</keyword>
<keyword evidence="9" id="KW-1185">Reference proteome</keyword>
<feature type="domain" description="PhyR sigma2" evidence="6">
    <location>
        <begin position="13"/>
        <end position="47"/>
    </location>
</feature>
<evidence type="ECO:0000259" key="6">
    <source>
        <dbReference type="Pfam" id="PF22029"/>
    </source>
</evidence>
<dbReference type="PANTHER" id="PTHR43133">
    <property type="entry name" value="RNA POLYMERASE ECF-TYPE SIGMA FACTO"/>
    <property type="match status" value="1"/>
</dbReference>
<dbReference type="EMBL" id="QGBI01000012">
    <property type="protein sequence ID" value="MBX3891007.1"/>
    <property type="molecule type" value="Genomic_DNA"/>
</dbReference>
<evidence type="ECO:0000313" key="9">
    <source>
        <dbReference type="Proteomes" id="UP001189303"/>
    </source>
</evidence>
<comment type="caution">
    <text evidence="8">The sequence shown here is derived from an EMBL/GenBank/DDBJ whole genome shotgun (WGS) entry which is preliminary data.</text>
</comment>
<dbReference type="Pfam" id="PF08281">
    <property type="entry name" value="Sigma70_r4_2"/>
    <property type="match status" value="1"/>
</dbReference>
<evidence type="ECO:0000256" key="3">
    <source>
        <dbReference type="ARBA" id="ARBA00023082"/>
    </source>
</evidence>
<reference evidence="7 9" key="2">
    <citation type="submission" date="2023-07" db="EMBL/GenBank/DDBJ databases">
        <authorList>
            <person name="Peeters C."/>
        </authorList>
    </citation>
    <scope>NUCLEOTIDE SEQUENCE [LARGE SCALE GENOMIC DNA]</scope>
    <source>
        <strain evidence="7 9">R-38712</strain>
    </source>
</reference>